<evidence type="ECO:0000256" key="2">
    <source>
        <dbReference type="SAM" id="Phobius"/>
    </source>
</evidence>
<keyword evidence="2" id="KW-1133">Transmembrane helix</keyword>
<keyword evidence="2" id="KW-0472">Membrane</keyword>
<feature type="compositionally biased region" description="Low complexity" evidence="1">
    <location>
        <begin position="342"/>
        <end position="351"/>
    </location>
</feature>
<feature type="compositionally biased region" description="Polar residues" evidence="1">
    <location>
        <begin position="380"/>
        <end position="391"/>
    </location>
</feature>
<evidence type="ECO:0000313" key="4">
    <source>
        <dbReference type="Proteomes" id="UP000807353"/>
    </source>
</evidence>
<accession>A0A9P5XVZ1</accession>
<feature type="transmembrane region" description="Helical" evidence="2">
    <location>
        <begin position="65"/>
        <end position="84"/>
    </location>
</feature>
<gene>
    <name evidence="3" type="ORF">BDZ94DRAFT_1177577</name>
</gene>
<evidence type="ECO:0000313" key="3">
    <source>
        <dbReference type="EMBL" id="KAF9456526.1"/>
    </source>
</evidence>
<dbReference type="Proteomes" id="UP000807353">
    <property type="component" value="Unassembled WGS sequence"/>
</dbReference>
<feature type="transmembrane region" description="Helical" evidence="2">
    <location>
        <begin position="96"/>
        <end position="120"/>
    </location>
</feature>
<feature type="transmembrane region" description="Helical" evidence="2">
    <location>
        <begin position="140"/>
        <end position="169"/>
    </location>
</feature>
<evidence type="ECO:0000256" key="1">
    <source>
        <dbReference type="SAM" id="MobiDB-lite"/>
    </source>
</evidence>
<feature type="region of interest" description="Disordered" evidence="1">
    <location>
        <begin position="298"/>
        <end position="391"/>
    </location>
</feature>
<keyword evidence="4" id="KW-1185">Reference proteome</keyword>
<dbReference type="EMBL" id="MU150419">
    <property type="protein sequence ID" value="KAF9456526.1"/>
    <property type="molecule type" value="Genomic_DNA"/>
</dbReference>
<keyword evidence="2" id="KW-0812">Transmembrane</keyword>
<name>A0A9P5XVZ1_9AGAR</name>
<protein>
    <submittedName>
        <fullName evidence="3">Uncharacterized protein</fullName>
    </submittedName>
</protein>
<comment type="caution">
    <text evidence="3">The sequence shown here is derived from an EMBL/GenBank/DDBJ whole genome shotgun (WGS) entry which is preliminary data.</text>
</comment>
<dbReference type="AlphaFoldDB" id="A0A9P5XVZ1"/>
<organism evidence="3 4">
    <name type="scientific">Collybia nuda</name>
    <dbReference type="NCBI Taxonomy" id="64659"/>
    <lineage>
        <taxon>Eukaryota</taxon>
        <taxon>Fungi</taxon>
        <taxon>Dikarya</taxon>
        <taxon>Basidiomycota</taxon>
        <taxon>Agaricomycotina</taxon>
        <taxon>Agaricomycetes</taxon>
        <taxon>Agaricomycetidae</taxon>
        <taxon>Agaricales</taxon>
        <taxon>Tricholomatineae</taxon>
        <taxon>Clitocybaceae</taxon>
        <taxon>Collybia</taxon>
    </lineage>
</organism>
<dbReference type="OrthoDB" id="3269357at2759"/>
<proteinExistence type="predicted"/>
<reference evidence="3" key="1">
    <citation type="submission" date="2020-11" db="EMBL/GenBank/DDBJ databases">
        <authorList>
            <consortium name="DOE Joint Genome Institute"/>
            <person name="Ahrendt S."/>
            <person name="Riley R."/>
            <person name="Andreopoulos W."/>
            <person name="Labutti K."/>
            <person name="Pangilinan J."/>
            <person name="Ruiz-Duenas F.J."/>
            <person name="Barrasa J.M."/>
            <person name="Sanchez-Garcia M."/>
            <person name="Camarero S."/>
            <person name="Miyauchi S."/>
            <person name="Serrano A."/>
            <person name="Linde D."/>
            <person name="Babiker R."/>
            <person name="Drula E."/>
            <person name="Ayuso-Fernandez I."/>
            <person name="Pacheco R."/>
            <person name="Padilla G."/>
            <person name="Ferreira P."/>
            <person name="Barriuso J."/>
            <person name="Kellner H."/>
            <person name="Castanera R."/>
            <person name="Alfaro M."/>
            <person name="Ramirez L."/>
            <person name="Pisabarro A.G."/>
            <person name="Kuo A."/>
            <person name="Tritt A."/>
            <person name="Lipzen A."/>
            <person name="He G."/>
            <person name="Yan M."/>
            <person name="Ng V."/>
            <person name="Cullen D."/>
            <person name="Martin F."/>
            <person name="Rosso M.-N."/>
            <person name="Henrissat B."/>
            <person name="Hibbett D."/>
            <person name="Martinez A.T."/>
            <person name="Grigoriev I.V."/>
        </authorList>
    </citation>
    <scope>NUCLEOTIDE SEQUENCE</scope>
    <source>
        <strain evidence="3">CBS 247.69</strain>
    </source>
</reference>
<feature type="transmembrane region" description="Helical" evidence="2">
    <location>
        <begin position="22"/>
        <end position="45"/>
    </location>
</feature>
<sequence>MLNSLKVLRYLIFGALVRETPYWYRITSTFITGIFIICNAIVASVAVWNHSLAELTGRTSGEIDLYLIFLGCFGLALIFTIIFVELACKNPVTGRVWFECTWVGLFWTLYLAGATAMSIVTPGEITPPNLSLVNDSCTSMRVIIAFSWVNTIILLSYFLFLVIASLVHLKHDSRIWHRYVYKFPWSDFRRSISSAPVVPVPASPSLPQFLKKMPSIVAPKPRQAAPKALYNYRSGLSLEYEIEHYRPPSHHSPKPSINFPVLPVPSAAHPFDPARMTRQPTDIPSSSFYPQYMQSALVPAPQQRDSCAPQHPVRPPSPLPLGDWPRPNAAMQPLRSKRDKLPLSSNSPSPTSEEKRPKTTLRPRPSGPRRKIGVPGGSQPMVQDSGSPDSS</sequence>